<name>A0A845G4L6_9BURK</name>
<reference evidence="2 3" key="1">
    <citation type="submission" date="2020-01" db="EMBL/GenBank/DDBJ databases">
        <title>Novel species isolated from a subtropical stream in China.</title>
        <authorList>
            <person name="Lu H."/>
        </authorList>
    </citation>
    <scope>NUCLEOTIDE SEQUENCE [LARGE SCALE GENOMIC DNA]</scope>
    <source>
        <strain evidence="2 3">FT82W</strain>
    </source>
</reference>
<protein>
    <submittedName>
        <fullName evidence="2">Molybdopterin-dependent oxidoreductase</fullName>
    </submittedName>
</protein>
<dbReference type="Pfam" id="PF20256">
    <property type="entry name" value="MoCoBD_2"/>
    <property type="match status" value="2"/>
</dbReference>
<dbReference type="InterPro" id="IPR046867">
    <property type="entry name" value="AldOxase/xan_DH_MoCoBD2"/>
</dbReference>
<dbReference type="InterPro" id="IPR008274">
    <property type="entry name" value="AldOxase/xan_DH_MoCoBD1"/>
</dbReference>
<evidence type="ECO:0000313" key="2">
    <source>
        <dbReference type="EMBL" id="MYM89613.1"/>
    </source>
</evidence>
<gene>
    <name evidence="2" type="ORF">GTP91_20840</name>
</gene>
<dbReference type="InterPro" id="IPR006311">
    <property type="entry name" value="TAT_signal"/>
</dbReference>
<evidence type="ECO:0000259" key="1">
    <source>
        <dbReference type="SMART" id="SM01008"/>
    </source>
</evidence>
<dbReference type="Proteomes" id="UP000470302">
    <property type="component" value="Unassembled WGS sequence"/>
</dbReference>
<proteinExistence type="predicted"/>
<dbReference type="PANTHER" id="PTHR47495">
    <property type="entry name" value="ALDEHYDE DEHYDROGENASE"/>
    <property type="match status" value="1"/>
</dbReference>
<dbReference type="GO" id="GO:0016491">
    <property type="term" value="F:oxidoreductase activity"/>
    <property type="evidence" value="ECO:0007669"/>
    <property type="project" value="InterPro"/>
</dbReference>
<dbReference type="InterPro" id="IPR052516">
    <property type="entry name" value="N-heterocyclic_Hydroxylase"/>
</dbReference>
<organism evidence="2 3">
    <name type="scientific">Duganella vulcania</name>
    <dbReference type="NCBI Taxonomy" id="2692166"/>
    <lineage>
        <taxon>Bacteria</taxon>
        <taxon>Pseudomonadati</taxon>
        <taxon>Pseudomonadota</taxon>
        <taxon>Betaproteobacteria</taxon>
        <taxon>Burkholderiales</taxon>
        <taxon>Oxalobacteraceae</taxon>
        <taxon>Telluria group</taxon>
        <taxon>Duganella</taxon>
    </lineage>
</organism>
<dbReference type="PIRSF" id="PIRSF036389">
    <property type="entry name" value="IOR_B"/>
    <property type="match status" value="1"/>
</dbReference>
<dbReference type="RefSeq" id="WP_161098525.1">
    <property type="nucleotide sequence ID" value="NZ_WWCW01000081.1"/>
</dbReference>
<dbReference type="PROSITE" id="PS51318">
    <property type="entry name" value="TAT"/>
    <property type="match status" value="1"/>
</dbReference>
<feature type="domain" description="Aldehyde oxidase/xanthine dehydrogenase a/b hammerhead" evidence="1">
    <location>
        <begin position="241"/>
        <end position="329"/>
    </location>
</feature>
<accession>A0A845G4L6</accession>
<dbReference type="InterPro" id="IPR037165">
    <property type="entry name" value="AldOxase/xan_DH_Mopterin-bd_sf"/>
</dbReference>
<dbReference type="AlphaFoldDB" id="A0A845G4L6"/>
<dbReference type="InterPro" id="IPR012368">
    <property type="entry name" value="OxRdtase_Mopterin-bd_su_IorB"/>
</dbReference>
<sequence length="756" mass="80038">MQPQSKRRRRFIFGGVAAAGALVVGWGAMPPRQRLHASHPMPVVGNAVELNGWVAVAPDGMVNVVMARSEMGQGVHTALPMLVAEEMDVPLSAVRLVQAPADKIYGNIAMLKDGLPFHPDDNGDLKAVVSWTVGKVARELGLIITGGSSSVKDAWQPMREAGATARAMLVAAAAAQWKARAEDCRTEDGFVIHADGRRLAYGALAVAAATSKPGEIRLKAPRDFKLIGRAQPRRDSPSKVNGTAVYGLDVRPKGMVYAAVRMSPVIGGRVASVDADAVLKMPGVLRVVDFSSALPARTGAGAGVAVVAKTWWQARQAALALPVRWDEGDGARLSSAAIYAEFAARLDADSGHAYHKSGDMDAVEGKAAGVAKTVTAEYRAPYLAHAAMEPVNCTAQVKDGFVFLWAPTQSPGFAVEAAAQAAGVPTDKVVLEVTMLGGGFGRRLDVDMVSQVVAVARQAGGLPVQMIWSREEDTTHDVYRPAALARFSASLDAAGNVLGYDNKSASGSVSHQFFKRNLGLPPGGPDKTTVEGEFDMQYEFPNQRIRHVIVDSPVPLGYWRSVGHSHNAFFKESFIDELAHAAGKDSVEFRRGLLKRHPRHLAVLDAAVARAGAAPAGRAHGVALHQSFGTIVAQVAEVSVEGTEIRVHRVVCAVDCGIAVNPNIIAQQVESAVVFGLSAALFGAVTIKDGKVEQTSFHDYPVLRLNQAPEVETIIMPSAEHPEGMGEPATPPIAPAVANAVFKLTGKRLRSLPLSV</sequence>
<dbReference type="Gene3D" id="3.90.1170.50">
    <property type="entry name" value="Aldehyde oxidase/xanthine dehydrogenase, a/b hammerhead"/>
    <property type="match status" value="1"/>
</dbReference>
<dbReference type="Pfam" id="PF02738">
    <property type="entry name" value="MoCoBD_1"/>
    <property type="match status" value="1"/>
</dbReference>
<dbReference type="SMART" id="SM01008">
    <property type="entry name" value="Ald_Xan_dh_C"/>
    <property type="match status" value="1"/>
</dbReference>
<dbReference type="SUPFAM" id="SSF56003">
    <property type="entry name" value="Molybdenum cofactor-binding domain"/>
    <property type="match status" value="2"/>
</dbReference>
<evidence type="ECO:0000313" key="3">
    <source>
        <dbReference type="Proteomes" id="UP000470302"/>
    </source>
</evidence>
<dbReference type="InterPro" id="IPR000674">
    <property type="entry name" value="Ald_Oxase/Xan_DH_a/b"/>
</dbReference>
<comment type="caution">
    <text evidence="2">The sequence shown here is derived from an EMBL/GenBank/DDBJ whole genome shotgun (WGS) entry which is preliminary data.</text>
</comment>
<dbReference type="EMBL" id="WWCW01000081">
    <property type="protein sequence ID" value="MYM89613.1"/>
    <property type="molecule type" value="Genomic_DNA"/>
</dbReference>
<dbReference type="Gene3D" id="3.30.365.10">
    <property type="entry name" value="Aldehyde oxidase/xanthine dehydrogenase, molybdopterin binding domain"/>
    <property type="match status" value="4"/>
</dbReference>
<dbReference type="PANTHER" id="PTHR47495:SF2">
    <property type="entry name" value="ALDEHYDE DEHYDROGENASE"/>
    <property type="match status" value="1"/>
</dbReference>